<organism evidence="2 3">
    <name type="scientific">Paxillus rubicundulus Ve08.2h10</name>
    <dbReference type="NCBI Taxonomy" id="930991"/>
    <lineage>
        <taxon>Eukaryota</taxon>
        <taxon>Fungi</taxon>
        <taxon>Dikarya</taxon>
        <taxon>Basidiomycota</taxon>
        <taxon>Agaricomycotina</taxon>
        <taxon>Agaricomycetes</taxon>
        <taxon>Agaricomycetidae</taxon>
        <taxon>Boletales</taxon>
        <taxon>Paxilineae</taxon>
        <taxon>Paxillaceae</taxon>
        <taxon>Paxillus</taxon>
    </lineage>
</organism>
<dbReference type="HOGENOM" id="CLU_2278348_0_0_1"/>
<evidence type="ECO:0000256" key="1">
    <source>
        <dbReference type="SAM" id="MobiDB-lite"/>
    </source>
</evidence>
<dbReference type="EMBL" id="KN825077">
    <property type="protein sequence ID" value="KIK94900.1"/>
    <property type="molecule type" value="Genomic_DNA"/>
</dbReference>
<feature type="region of interest" description="Disordered" evidence="1">
    <location>
        <begin position="28"/>
        <end position="53"/>
    </location>
</feature>
<keyword evidence="3" id="KW-1185">Reference proteome</keyword>
<evidence type="ECO:0000313" key="3">
    <source>
        <dbReference type="Proteomes" id="UP000054538"/>
    </source>
</evidence>
<sequence>MGSATAQRKGVWEPLPLIVYGYAVHPLSPSKRDTRISSRRPMSTITEGSNDEGGVHRDVVSLEVGDEVYAFEKYTPRGKEVEGVWYRGCVFIDSVLRCERKY</sequence>
<accession>A0A0D0E8F1</accession>
<gene>
    <name evidence="2" type="ORF">PAXRUDRAFT_141924</name>
</gene>
<reference evidence="2 3" key="1">
    <citation type="submission" date="2014-04" db="EMBL/GenBank/DDBJ databases">
        <authorList>
            <consortium name="DOE Joint Genome Institute"/>
            <person name="Kuo A."/>
            <person name="Kohler A."/>
            <person name="Jargeat P."/>
            <person name="Nagy L.G."/>
            <person name="Floudas D."/>
            <person name="Copeland A."/>
            <person name="Barry K.W."/>
            <person name="Cichocki N."/>
            <person name="Veneault-Fourrey C."/>
            <person name="LaButti K."/>
            <person name="Lindquist E.A."/>
            <person name="Lipzen A."/>
            <person name="Lundell T."/>
            <person name="Morin E."/>
            <person name="Murat C."/>
            <person name="Sun H."/>
            <person name="Tunlid A."/>
            <person name="Henrissat B."/>
            <person name="Grigoriev I.V."/>
            <person name="Hibbett D.S."/>
            <person name="Martin F."/>
            <person name="Nordberg H.P."/>
            <person name="Cantor M.N."/>
            <person name="Hua S.X."/>
        </authorList>
    </citation>
    <scope>NUCLEOTIDE SEQUENCE [LARGE SCALE GENOMIC DNA]</scope>
    <source>
        <strain evidence="2 3">Ve08.2h10</strain>
    </source>
</reference>
<dbReference type="InParanoid" id="A0A0D0E8F1"/>
<proteinExistence type="predicted"/>
<protein>
    <submittedName>
        <fullName evidence="2">Uncharacterized protein</fullName>
    </submittedName>
</protein>
<dbReference type="Proteomes" id="UP000054538">
    <property type="component" value="Unassembled WGS sequence"/>
</dbReference>
<name>A0A0D0E8F1_9AGAM</name>
<dbReference type="OrthoDB" id="2656248at2759"/>
<reference evidence="3" key="2">
    <citation type="submission" date="2015-01" db="EMBL/GenBank/DDBJ databases">
        <title>Evolutionary Origins and Diversification of the Mycorrhizal Mutualists.</title>
        <authorList>
            <consortium name="DOE Joint Genome Institute"/>
            <consortium name="Mycorrhizal Genomics Consortium"/>
            <person name="Kohler A."/>
            <person name="Kuo A."/>
            <person name="Nagy L.G."/>
            <person name="Floudas D."/>
            <person name="Copeland A."/>
            <person name="Barry K.W."/>
            <person name="Cichocki N."/>
            <person name="Veneault-Fourrey C."/>
            <person name="LaButti K."/>
            <person name="Lindquist E.A."/>
            <person name="Lipzen A."/>
            <person name="Lundell T."/>
            <person name="Morin E."/>
            <person name="Murat C."/>
            <person name="Riley R."/>
            <person name="Ohm R."/>
            <person name="Sun H."/>
            <person name="Tunlid A."/>
            <person name="Henrissat B."/>
            <person name="Grigoriev I.V."/>
            <person name="Hibbett D.S."/>
            <person name="Martin F."/>
        </authorList>
    </citation>
    <scope>NUCLEOTIDE SEQUENCE [LARGE SCALE GENOMIC DNA]</scope>
    <source>
        <strain evidence="3">Ve08.2h10</strain>
    </source>
</reference>
<dbReference type="AlphaFoldDB" id="A0A0D0E8F1"/>
<evidence type="ECO:0000313" key="2">
    <source>
        <dbReference type="EMBL" id="KIK94900.1"/>
    </source>
</evidence>
<dbReference type="STRING" id="930991.A0A0D0E8F1"/>